<dbReference type="SUPFAM" id="SSF54909">
    <property type="entry name" value="Dimeric alpha+beta barrel"/>
    <property type="match status" value="1"/>
</dbReference>
<keyword evidence="2" id="KW-1185">Reference proteome</keyword>
<evidence type="ECO:0000313" key="1">
    <source>
        <dbReference type="EMBL" id="RRB02241.1"/>
    </source>
</evidence>
<dbReference type="InterPro" id="IPR011008">
    <property type="entry name" value="Dimeric_a/b-barrel"/>
</dbReference>
<reference evidence="1 2" key="1">
    <citation type="submission" date="2018-11" db="EMBL/GenBank/DDBJ databases">
        <authorList>
            <person name="Zhou Z."/>
            <person name="Wang G."/>
        </authorList>
    </citation>
    <scope>NUCLEOTIDE SEQUENCE [LARGE SCALE GENOMIC DNA]</scope>
    <source>
        <strain evidence="1 2">KCTC52004</strain>
    </source>
</reference>
<dbReference type="RefSeq" id="WP_124876404.1">
    <property type="nucleotide sequence ID" value="NZ_RQJO01000009.1"/>
</dbReference>
<comment type="caution">
    <text evidence="1">The sequence shown here is derived from an EMBL/GenBank/DDBJ whole genome shotgun (WGS) entry which is preliminary data.</text>
</comment>
<accession>A0A3P1BMF4</accession>
<dbReference type="EMBL" id="RQJO01000009">
    <property type="protein sequence ID" value="RRB02241.1"/>
    <property type="molecule type" value="Genomic_DNA"/>
</dbReference>
<name>A0A3P1BMF4_9BACT</name>
<evidence type="ECO:0008006" key="3">
    <source>
        <dbReference type="Google" id="ProtNLM"/>
    </source>
</evidence>
<dbReference type="Proteomes" id="UP000271925">
    <property type="component" value="Unassembled WGS sequence"/>
</dbReference>
<dbReference type="OrthoDB" id="797275at2"/>
<dbReference type="AlphaFoldDB" id="A0A3P1BMF4"/>
<organism evidence="1 2">
    <name type="scientific">Larkinella rosea</name>
    <dbReference type="NCBI Taxonomy" id="2025312"/>
    <lineage>
        <taxon>Bacteria</taxon>
        <taxon>Pseudomonadati</taxon>
        <taxon>Bacteroidota</taxon>
        <taxon>Cytophagia</taxon>
        <taxon>Cytophagales</taxon>
        <taxon>Spirosomataceae</taxon>
        <taxon>Larkinella</taxon>
    </lineage>
</organism>
<proteinExistence type="predicted"/>
<gene>
    <name evidence="1" type="ORF">EHT25_17310</name>
</gene>
<protein>
    <recommendedName>
        <fullName evidence="3">NIPSNAP domain-containing protein</fullName>
    </recommendedName>
</protein>
<evidence type="ECO:0000313" key="2">
    <source>
        <dbReference type="Proteomes" id="UP000271925"/>
    </source>
</evidence>
<sequence length="101" mass="11985">MFIERNVFYLKFGASRAAIQLWKDYLSAAHEFDDQIQARLLTDLSGTGYVLVLELTYPTYAELEPSRCRLTQLPSWREFYQKFIPLCERSERTLYKTEVAY</sequence>